<feature type="repeat" description="ANK" evidence="3">
    <location>
        <begin position="256"/>
        <end position="288"/>
    </location>
</feature>
<feature type="repeat" description="ANK" evidence="3">
    <location>
        <begin position="194"/>
        <end position="222"/>
    </location>
</feature>
<dbReference type="PROSITE" id="PS50297">
    <property type="entry name" value="ANK_REP_REGION"/>
    <property type="match status" value="2"/>
</dbReference>
<name>A0AA38P8D9_9AGAR</name>
<evidence type="ECO:0000313" key="7">
    <source>
        <dbReference type="Proteomes" id="UP001163846"/>
    </source>
</evidence>
<gene>
    <name evidence="6" type="ORF">F5878DRAFT_181410</name>
</gene>
<reference evidence="6" key="1">
    <citation type="submission" date="2022-08" db="EMBL/GenBank/DDBJ databases">
        <authorList>
            <consortium name="DOE Joint Genome Institute"/>
            <person name="Min B."/>
            <person name="Riley R."/>
            <person name="Sierra-Patev S."/>
            <person name="Naranjo-Ortiz M."/>
            <person name="Looney B."/>
            <person name="Konkel Z."/>
            <person name="Slot J.C."/>
            <person name="Sakamoto Y."/>
            <person name="Steenwyk J.L."/>
            <person name="Rokas A."/>
            <person name="Carro J."/>
            <person name="Camarero S."/>
            <person name="Ferreira P."/>
            <person name="Molpeceres G."/>
            <person name="Ruiz-Duenas F.J."/>
            <person name="Serrano A."/>
            <person name="Henrissat B."/>
            <person name="Drula E."/>
            <person name="Hughes K.W."/>
            <person name="Mata J.L."/>
            <person name="Ishikawa N.K."/>
            <person name="Vargas-Isla R."/>
            <person name="Ushijima S."/>
            <person name="Smith C.A."/>
            <person name="Ahrendt S."/>
            <person name="Andreopoulos W."/>
            <person name="He G."/>
            <person name="Labutti K."/>
            <person name="Lipzen A."/>
            <person name="Ng V."/>
            <person name="Sandor L."/>
            <person name="Barry K."/>
            <person name="Martinez A.T."/>
            <person name="Xiao Y."/>
            <person name="Gibbons J.G."/>
            <person name="Terashima K."/>
            <person name="Hibbett D.S."/>
            <person name="Grigoriev I.V."/>
        </authorList>
    </citation>
    <scope>NUCLEOTIDE SEQUENCE</scope>
    <source>
        <strain evidence="6">TFB9207</strain>
    </source>
</reference>
<dbReference type="Gene3D" id="1.25.40.20">
    <property type="entry name" value="Ankyrin repeat-containing domain"/>
    <property type="match status" value="1"/>
</dbReference>
<comment type="caution">
    <text evidence="6">The sequence shown here is derived from an EMBL/GenBank/DDBJ whole genome shotgun (WGS) entry which is preliminary data.</text>
</comment>
<evidence type="ECO:0000256" key="2">
    <source>
        <dbReference type="ARBA" id="ARBA00023043"/>
    </source>
</evidence>
<evidence type="ECO:0000313" key="6">
    <source>
        <dbReference type="EMBL" id="KAJ3838218.1"/>
    </source>
</evidence>
<feature type="transmembrane region" description="Helical" evidence="5">
    <location>
        <begin position="38"/>
        <end position="60"/>
    </location>
</feature>
<dbReference type="InterPro" id="IPR036770">
    <property type="entry name" value="Ankyrin_rpt-contain_sf"/>
</dbReference>
<dbReference type="PANTHER" id="PTHR24173:SF83">
    <property type="entry name" value="SOCS BOX DOMAIN-CONTAINING PROTEIN"/>
    <property type="match status" value="1"/>
</dbReference>
<feature type="repeat" description="ANK" evidence="3">
    <location>
        <begin position="223"/>
        <end position="255"/>
    </location>
</feature>
<dbReference type="Proteomes" id="UP001163846">
    <property type="component" value="Unassembled WGS sequence"/>
</dbReference>
<keyword evidence="4" id="KW-0175">Coiled coil</keyword>
<proteinExistence type="predicted"/>
<keyword evidence="5" id="KW-0812">Transmembrane</keyword>
<dbReference type="Pfam" id="PF12796">
    <property type="entry name" value="Ank_2"/>
    <property type="match status" value="2"/>
</dbReference>
<keyword evidence="5" id="KW-1133">Transmembrane helix</keyword>
<feature type="coiled-coil region" evidence="4">
    <location>
        <begin position="82"/>
        <end position="109"/>
    </location>
</feature>
<accession>A0AA38P8D9</accession>
<evidence type="ECO:0000256" key="1">
    <source>
        <dbReference type="ARBA" id="ARBA00022737"/>
    </source>
</evidence>
<dbReference type="InterPro" id="IPR002110">
    <property type="entry name" value="Ankyrin_rpt"/>
</dbReference>
<organism evidence="6 7">
    <name type="scientific">Lentinula raphanica</name>
    <dbReference type="NCBI Taxonomy" id="153919"/>
    <lineage>
        <taxon>Eukaryota</taxon>
        <taxon>Fungi</taxon>
        <taxon>Dikarya</taxon>
        <taxon>Basidiomycota</taxon>
        <taxon>Agaricomycotina</taxon>
        <taxon>Agaricomycetes</taxon>
        <taxon>Agaricomycetidae</taxon>
        <taxon>Agaricales</taxon>
        <taxon>Marasmiineae</taxon>
        <taxon>Omphalotaceae</taxon>
        <taxon>Lentinula</taxon>
    </lineage>
</organism>
<keyword evidence="7" id="KW-1185">Reference proteome</keyword>
<protein>
    <submittedName>
        <fullName evidence="6">Ankyrin repeat-containing domain protein</fullName>
    </submittedName>
</protein>
<evidence type="ECO:0000256" key="4">
    <source>
        <dbReference type="SAM" id="Coils"/>
    </source>
</evidence>
<evidence type="ECO:0000256" key="3">
    <source>
        <dbReference type="PROSITE-ProRule" id="PRU00023"/>
    </source>
</evidence>
<keyword evidence="2 3" id="KW-0040">ANK repeat</keyword>
<dbReference type="PROSITE" id="PS50088">
    <property type="entry name" value="ANK_REPEAT"/>
    <property type="match status" value="4"/>
</dbReference>
<dbReference type="EMBL" id="MU806195">
    <property type="protein sequence ID" value="KAJ3838218.1"/>
    <property type="molecule type" value="Genomic_DNA"/>
</dbReference>
<feature type="repeat" description="ANK" evidence="3">
    <location>
        <begin position="319"/>
        <end position="349"/>
    </location>
</feature>
<dbReference type="AlphaFoldDB" id="A0AA38P8D9"/>
<keyword evidence="5" id="KW-0472">Membrane</keyword>
<dbReference type="SUPFAM" id="SSF48403">
    <property type="entry name" value="Ankyrin repeat"/>
    <property type="match status" value="1"/>
</dbReference>
<dbReference type="PANTHER" id="PTHR24173">
    <property type="entry name" value="ANKYRIN REPEAT CONTAINING"/>
    <property type="match status" value="1"/>
</dbReference>
<dbReference type="SMART" id="SM00248">
    <property type="entry name" value="ANK"/>
    <property type="match status" value="6"/>
</dbReference>
<sequence>MRVIKELLKFCLNMVQSWMHNEQPLFLKEQYIWVTRKCLSFFFNVMLSNLGIITSIQHLYWQHRKVTRILLNFFLKIMSMSMLKIKNLKQHLKKQLREITKDIVELLLEQGAIIDTQKSQFHRLFEQAAMYGHNKFIEISLNHCINDLNTLTQYLKMGFSYATHSGHEDIIEMLLEYSMQHAPANAHQELFGLALNIAATKNCNNIIKLLLKYGADLKSEEENTQKALLQAAMFGHKDTVELLLLNNANVNAQGDDFGTALQAAAYGKHKAIIPLLLDHGADVNANEGYFGTALVSYNQQDIVSLLIDHGADINAHDKYQRTPLQIAISHHHHDMAQLLIKYGADESMM</sequence>
<keyword evidence="1" id="KW-0677">Repeat</keyword>
<evidence type="ECO:0000256" key="5">
    <source>
        <dbReference type="SAM" id="Phobius"/>
    </source>
</evidence>